<sequence>MRLLLIFSIILIASGCKSDKVLELDKIEGFPTKMIGCSCYYAVSEEEFAAQKFIYLDKYGEAPGMINVAGDLIAVDPENKDLKNYQIQIEVEKEVQLDQELFHKEGILTVTAPDGAVFTTPIYGECGC</sequence>
<dbReference type="Proteomes" id="UP000289238">
    <property type="component" value="Unassembled WGS sequence"/>
</dbReference>
<evidence type="ECO:0000313" key="1">
    <source>
        <dbReference type="EMBL" id="RXG23342.1"/>
    </source>
</evidence>
<comment type="caution">
    <text evidence="1">The sequence shown here is derived from an EMBL/GenBank/DDBJ whole genome shotgun (WGS) entry which is preliminary data.</text>
</comment>
<dbReference type="EMBL" id="QOVM01000002">
    <property type="protein sequence ID" value="RXG23342.1"/>
    <property type="molecule type" value="Genomic_DNA"/>
</dbReference>
<organism evidence="1 2">
    <name type="scientific">Leeuwenhoekiella aequorea</name>
    <dbReference type="NCBI Taxonomy" id="283736"/>
    <lineage>
        <taxon>Bacteria</taxon>
        <taxon>Pseudomonadati</taxon>
        <taxon>Bacteroidota</taxon>
        <taxon>Flavobacteriia</taxon>
        <taxon>Flavobacteriales</taxon>
        <taxon>Flavobacteriaceae</taxon>
        <taxon>Leeuwenhoekiella</taxon>
    </lineage>
</organism>
<accession>A0A4V1KR16</accession>
<reference evidence="1 2" key="1">
    <citation type="submission" date="2018-07" db="EMBL/GenBank/DDBJ databases">
        <title>Leeuwenhoekiella genomics.</title>
        <authorList>
            <person name="Tahon G."/>
            <person name="Willems A."/>
        </authorList>
    </citation>
    <scope>NUCLEOTIDE SEQUENCE [LARGE SCALE GENOMIC DNA]</scope>
    <source>
        <strain evidence="1 2">LMG 22550</strain>
    </source>
</reference>
<evidence type="ECO:0000313" key="2">
    <source>
        <dbReference type="Proteomes" id="UP000289238"/>
    </source>
</evidence>
<dbReference type="RefSeq" id="WP_128756878.1">
    <property type="nucleotide sequence ID" value="NZ_QOVM01000002.1"/>
</dbReference>
<gene>
    <name evidence="1" type="ORF">DSM00_955</name>
</gene>
<proteinExistence type="predicted"/>
<protein>
    <submittedName>
        <fullName evidence="1">Uncharacterized protein</fullName>
    </submittedName>
</protein>
<keyword evidence="2" id="KW-1185">Reference proteome</keyword>
<name>A0A4V1KR16_9FLAO</name>
<dbReference type="OrthoDB" id="838474at2"/>
<dbReference type="AlphaFoldDB" id="A0A4V1KR16"/>
<dbReference type="PROSITE" id="PS51257">
    <property type="entry name" value="PROKAR_LIPOPROTEIN"/>
    <property type="match status" value="1"/>
</dbReference>